<dbReference type="RefSeq" id="XP_007746334.1">
    <property type="nucleotide sequence ID" value="XM_007748144.1"/>
</dbReference>
<reference evidence="2 3" key="1">
    <citation type="submission" date="2013-03" db="EMBL/GenBank/DDBJ databases">
        <title>The Genome Sequence of Cladophialophora psammophila CBS 110553.</title>
        <authorList>
            <consortium name="The Broad Institute Genomics Platform"/>
            <person name="Cuomo C."/>
            <person name="de Hoog S."/>
            <person name="Gorbushina A."/>
            <person name="Walker B."/>
            <person name="Young S.K."/>
            <person name="Zeng Q."/>
            <person name="Gargeya S."/>
            <person name="Fitzgerald M."/>
            <person name="Haas B."/>
            <person name="Abouelleil A."/>
            <person name="Allen A.W."/>
            <person name="Alvarado L."/>
            <person name="Arachchi H.M."/>
            <person name="Berlin A.M."/>
            <person name="Chapman S.B."/>
            <person name="Gainer-Dewar J."/>
            <person name="Goldberg J."/>
            <person name="Griggs A."/>
            <person name="Gujja S."/>
            <person name="Hansen M."/>
            <person name="Howarth C."/>
            <person name="Imamovic A."/>
            <person name="Ireland A."/>
            <person name="Larimer J."/>
            <person name="McCowan C."/>
            <person name="Murphy C."/>
            <person name="Pearson M."/>
            <person name="Poon T.W."/>
            <person name="Priest M."/>
            <person name="Roberts A."/>
            <person name="Saif S."/>
            <person name="Shea T."/>
            <person name="Sisk P."/>
            <person name="Sykes S."/>
            <person name="Wortman J."/>
            <person name="Nusbaum C."/>
            <person name="Birren B."/>
        </authorList>
    </citation>
    <scope>NUCLEOTIDE SEQUENCE [LARGE SCALE GENOMIC DNA]</scope>
    <source>
        <strain evidence="2 3">CBS 110553</strain>
    </source>
</reference>
<gene>
    <name evidence="2" type="ORF">A1O5_07555</name>
</gene>
<feature type="compositionally biased region" description="Basic and acidic residues" evidence="1">
    <location>
        <begin position="32"/>
        <end position="42"/>
    </location>
</feature>
<name>W9XGM6_9EURO</name>
<protein>
    <submittedName>
        <fullName evidence="2">Uncharacterized protein</fullName>
    </submittedName>
</protein>
<evidence type="ECO:0000313" key="3">
    <source>
        <dbReference type="Proteomes" id="UP000019471"/>
    </source>
</evidence>
<keyword evidence="3" id="KW-1185">Reference proteome</keyword>
<dbReference type="STRING" id="1182543.W9XGM6"/>
<feature type="region of interest" description="Disordered" evidence="1">
    <location>
        <begin position="209"/>
        <end position="250"/>
    </location>
</feature>
<dbReference type="HOGENOM" id="CLU_039528_0_0_1"/>
<feature type="region of interest" description="Disordered" evidence="1">
    <location>
        <begin position="162"/>
        <end position="183"/>
    </location>
</feature>
<feature type="region of interest" description="Disordered" evidence="1">
    <location>
        <begin position="27"/>
        <end position="113"/>
    </location>
</feature>
<comment type="caution">
    <text evidence="2">The sequence shown here is derived from an EMBL/GenBank/DDBJ whole genome shotgun (WGS) entry which is preliminary data.</text>
</comment>
<dbReference type="OrthoDB" id="66964at2759"/>
<feature type="compositionally biased region" description="Basic and acidic residues" evidence="1">
    <location>
        <begin position="97"/>
        <end position="113"/>
    </location>
</feature>
<accession>W9XGM6</accession>
<sequence length="543" mass="59690">MIPLLAASDLETNPSFARLWEYVTTELLEDDGSLRNGEEERARRRARMRREGKGTGTGKGGGGGVGGEGRMYSYDDGDDDGDGDDEDDEDGEDNDETKDTKEQKEKRSSFRFEEHLRAVRLDKVKRHILCDVLDGLADPDFSSPEDHGEGEGDGDVAGAVREARQSNQSHGAEKASRSRIPMRASLSTTLAGSRTTSKAGSATSQVLDLVTNTNPDPDPDPDSDSQGPTATNGRKTSDEHEDVANRSSSAVRRYSYLPSSLRELVRVIAAYLHLRLDGLGTPLSNGVSARRTGVGKQGEDDEDLLYEDIQRFMANIRPIADALSSRLSELESSLCVLSDIALENGDGDEHDHGDEVQAKVKSTQGHLRASPNLHESIQTQLSRLSDLRDTLIPTSLTTLTTTLQHLLTLQRQLLQLQIQHLETSKHGVLSRYTMAKIAFLDTVAQAMALKVRVLVLEARKEVEFSPQAEGRKALIREKMTDAEKEEGELDDRISLLEGVLREYEAVDPGVGAMGKLGGRYREIEQEMQRVGEDIEILEARVKG</sequence>
<dbReference type="GeneID" id="19192261"/>
<dbReference type="eggNOG" id="ENOG502S7PS">
    <property type="taxonomic scope" value="Eukaryota"/>
</dbReference>
<feature type="compositionally biased region" description="Gly residues" evidence="1">
    <location>
        <begin position="54"/>
        <end position="69"/>
    </location>
</feature>
<feature type="compositionally biased region" description="Acidic residues" evidence="1">
    <location>
        <begin position="75"/>
        <end position="96"/>
    </location>
</feature>
<dbReference type="AlphaFoldDB" id="W9XGM6"/>
<dbReference type="Proteomes" id="UP000019471">
    <property type="component" value="Unassembled WGS sequence"/>
</dbReference>
<proteinExistence type="predicted"/>
<evidence type="ECO:0000313" key="2">
    <source>
        <dbReference type="EMBL" id="EXJ69519.1"/>
    </source>
</evidence>
<evidence type="ECO:0000256" key="1">
    <source>
        <dbReference type="SAM" id="MobiDB-lite"/>
    </source>
</evidence>
<dbReference type="EMBL" id="AMGX01000011">
    <property type="protein sequence ID" value="EXJ69519.1"/>
    <property type="molecule type" value="Genomic_DNA"/>
</dbReference>
<feature type="compositionally biased region" description="Basic and acidic residues" evidence="1">
    <location>
        <begin position="235"/>
        <end position="244"/>
    </location>
</feature>
<organism evidence="2 3">
    <name type="scientific">Cladophialophora psammophila CBS 110553</name>
    <dbReference type="NCBI Taxonomy" id="1182543"/>
    <lineage>
        <taxon>Eukaryota</taxon>
        <taxon>Fungi</taxon>
        <taxon>Dikarya</taxon>
        <taxon>Ascomycota</taxon>
        <taxon>Pezizomycotina</taxon>
        <taxon>Eurotiomycetes</taxon>
        <taxon>Chaetothyriomycetidae</taxon>
        <taxon>Chaetothyriales</taxon>
        <taxon>Herpotrichiellaceae</taxon>
        <taxon>Cladophialophora</taxon>
    </lineage>
</organism>